<dbReference type="PANTHER" id="PTHR10587:SF133">
    <property type="entry name" value="CHITIN DEACETYLASE 1-RELATED"/>
    <property type="match status" value="1"/>
</dbReference>
<reference evidence="4 6" key="1">
    <citation type="submission" date="2023-07" db="EMBL/GenBank/DDBJ databases">
        <title>Sorghum-associated microbial communities from plants grown in Nebraska, USA.</title>
        <authorList>
            <person name="Schachtman D."/>
        </authorList>
    </citation>
    <scope>NUCLEOTIDE SEQUENCE</scope>
    <source>
        <strain evidence="5 6">BE105</strain>
        <strain evidence="4">BE69</strain>
    </source>
</reference>
<dbReference type="GO" id="GO:0046872">
    <property type="term" value="F:metal ion binding"/>
    <property type="evidence" value="ECO:0007669"/>
    <property type="project" value="UniProtKB-KW"/>
</dbReference>
<organism evidence="4 7">
    <name type="scientific">Acidovorax delafieldii</name>
    <name type="common">Pseudomonas delafieldii</name>
    <dbReference type="NCBI Taxonomy" id="47920"/>
    <lineage>
        <taxon>Bacteria</taxon>
        <taxon>Pseudomonadati</taxon>
        <taxon>Pseudomonadota</taxon>
        <taxon>Betaproteobacteria</taxon>
        <taxon>Burkholderiales</taxon>
        <taxon>Comamonadaceae</taxon>
        <taxon>Acidovorax</taxon>
    </lineage>
</organism>
<dbReference type="CDD" id="cd10917">
    <property type="entry name" value="CE4_NodB_like_6s_7s"/>
    <property type="match status" value="1"/>
</dbReference>
<dbReference type="EMBL" id="JAVDTL010000007">
    <property type="protein sequence ID" value="MDR6768833.1"/>
    <property type="molecule type" value="Genomic_DNA"/>
</dbReference>
<protein>
    <submittedName>
        <fullName evidence="4">Peptidoglycan/xylan/chitin deacetylase (PgdA/CDA1 family)</fullName>
    </submittedName>
</protein>
<comment type="caution">
    <text evidence="4">The sequence shown here is derived from an EMBL/GenBank/DDBJ whole genome shotgun (WGS) entry which is preliminary data.</text>
</comment>
<dbReference type="SUPFAM" id="SSF88713">
    <property type="entry name" value="Glycoside hydrolase/deacetylase"/>
    <property type="match status" value="1"/>
</dbReference>
<name>A0AAJ2BWH9_ACIDE</name>
<dbReference type="EMBL" id="JAVDTS010000007">
    <property type="protein sequence ID" value="MDR6839210.1"/>
    <property type="molecule type" value="Genomic_DNA"/>
</dbReference>
<dbReference type="GO" id="GO:0016810">
    <property type="term" value="F:hydrolase activity, acting on carbon-nitrogen (but not peptide) bonds"/>
    <property type="evidence" value="ECO:0007669"/>
    <property type="project" value="InterPro"/>
</dbReference>
<dbReference type="Pfam" id="PF01522">
    <property type="entry name" value="Polysacc_deac_1"/>
    <property type="match status" value="1"/>
</dbReference>
<dbReference type="InterPro" id="IPR002509">
    <property type="entry name" value="NODB_dom"/>
</dbReference>
<gene>
    <name evidence="4" type="ORF">J2W88_004138</name>
    <name evidence="5" type="ORF">J2W93_004075</name>
</gene>
<dbReference type="AlphaFoldDB" id="A0AAJ2BWH9"/>
<evidence type="ECO:0000256" key="2">
    <source>
        <dbReference type="ARBA" id="ARBA00022801"/>
    </source>
</evidence>
<dbReference type="Proteomes" id="UP001249076">
    <property type="component" value="Unassembled WGS sequence"/>
</dbReference>
<keyword evidence="6" id="KW-1185">Reference proteome</keyword>
<dbReference type="GO" id="GO:0005975">
    <property type="term" value="P:carbohydrate metabolic process"/>
    <property type="evidence" value="ECO:0007669"/>
    <property type="project" value="InterPro"/>
</dbReference>
<dbReference type="InterPro" id="IPR050248">
    <property type="entry name" value="Polysacc_deacetylase_ArnD"/>
</dbReference>
<feature type="domain" description="NodB homology" evidence="3">
    <location>
        <begin position="1"/>
        <end position="210"/>
    </location>
</feature>
<proteinExistence type="predicted"/>
<evidence type="ECO:0000313" key="5">
    <source>
        <dbReference type="EMBL" id="MDR6839210.1"/>
    </source>
</evidence>
<evidence type="ECO:0000313" key="7">
    <source>
        <dbReference type="Proteomes" id="UP001253458"/>
    </source>
</evidence>
<evidence type="ECO:0000313" key="4">
    <source>
        <dbReference type="EMBL" id="MDR6768833.1"/>
    </source>
</evidence>
<evidence type="ECO:0000313" key="6">
    <source>
        <dbReference type="Proteomes" id="UP001249076"/>
    </source>
</evidence>
<accession>A0AAJ2BWH9</accession>
<evidence type="ECO:0000259" key="3">
    <source>
        <dbReference type="PROSITE" id="PS51677"/>
    </source>
</evidence>
<dbReference type="GO" id="GO:0016020">
    <property type="term" value="C:membrane"/>
    <property type="evidence" value="ECO:0007669"/>
    <property type="project" value="TreeGrafter"/>
</dbReference>
<keyword evidence="2" id="KW-0378">Hydrolase</keyword>
<dbReference type="InterPro" id="IPR011330">
    <property type="entry name" value="Glyco_hydro/deAcase_b/a-brl"/>
</dbReference>
<dbReference type="Proteomes" id="UP001253458">
    <property type="component" value="Unassembled WGS sequence"/>
</dbReference>
<sequence>MEVAPLVAEVLKRQQVRVTFFAANERTKEGDGSLGDHWAPWWRARAAEGHEFASHTWNHTYWRADAGNAQHPAFRVRPSAGPREGQSFVMSAAEYCEEITHAADRLKAITGKTPLPLFRAPGGKTSAQLIASAKACGYAHVGWSPAGFLGDELPSETASNTALLNRALRDVRSGDILLAHLGIWSRKDAWAPAVLEPLIEGLKQRGFCFRTLRDHPDYAAAVAQVR</sequence>
<dbReference type="Gene3D" id="3.20.20.370">
    <property type="entry name" value="Glycoside hydrolase/deacetylase"/>
    <property type="match status" value="1"/>
</dbReference>
<dbReference type="PANTHER" id="PTHR10587">
    <property type="entry name" value="GLYCOSYL TRANSFERASE-RELATED"/>
    <property type="match status" value="1"/>
</dbReference>
<evidence type="ECO:0000256" key="1">
    <source>
        <dbReference type="ARBA" id="ARBA00022723"/>
    </source>
</evidence>
<dbReference type="PROSITE" id="PS51677">
    <property type="entry name" value="NODB"/>
    <property type="match status" value="1"/>
</dbReference>
<keyword evidence="1" id="KW-0479">Metal-binding</keyword>